<reference evidence="2" key="1">
    <citation type="submission" date="2021-05" db="EMBL/GenBank/DDBJ databases">
        <title>Novel Bacillus species.</title>
        <authorList>
            <person name="Liu G."/>
        </authorList>
    </citation>
    <scope>NUCLEOTIDE SEQUENCE</scope>
    <source>
        <strain evidence="2 4">FJAT-50051</strain>
    </source>
</reference>
<evidence type="ECO:0000313" key="4">
    <source>
        <dbReference type="Proteomes" id="UP000677265"/>
    </source>
</evidence>
<feature type="domain" description="N-acetyltransferase" evidence="1">
    <location>
        <begin position="1"/>
        <end position="168"/>
    </location>
</feature>
<sequence>MEIRLLNSIDAESYWKLRLEALQQNPEAFLTSYEDAMSRENPVEQTAQNLSTEGTYTFGAFNNQELIGVVTLMHEKPSKIRHKANIFAMYVTPHKRVSGVGSALLSAAVEKAKSIQTIEKINLTVTASNEKAKKLYTKHGFKVFGYEEKALIVNGEYFDEAYMVLHLKP</sequence>
<dbReference type="EMBL" id="JAGYPE010000007">
    <property type="protein sequence ID" value="MBS4186613.1"/>
    <property type="molecule type" value="Genomic_DNA"/>
</dbReference>
<dbReference type="EMBL" id="JAGYPE020000079">
    <property type="protein sequence ID" value="MCH6269107.1"/>
    <property type="molecule type" value="Genomic_DNA"/>
</dbReference>
<dbReference type="InterPro" id="IPR016181">
    <property type="entry name" value="Acyl_CoA_acyltransferase"/>
</dbReference>
<dbReference type="InterPro" id="IPR000182">
    <property type="entry name" value="GNAT_dom"/>
</dbReference>
<dbReference type="PANTHER" id="PTHR43617:SF33">
    <property type="entry name" value="SPORE COAT POLYSACCHARIDE BIOSYNTHESIS PROTEIN SPSD"/>
    <property type="match status" value="1"/>
</dbReference>
<gene>
    <name evidence="3" type="ORF">KHB02_026620</name>
    <name evidence="2" type="ORF">KHB02_35185</name>
</gene>
<evidence type="ECO:0000313" key="3">
    <source>
        <dbReference type="EMBL" id="MCH6269107.1"/>
    </source>
</evidence>
<keyword evidence="4" id="KW-1185">Reference proteome</keyword>
<dbReference type="SUPFAM" id="SSF55729">
    <property type="entry name" value="Acyl-CoA N-acyltransferases (Nat)"/>
    <property type="match status" value="1"/>
</dbReference>
<accession>A0A942T7R2</accession>
<organism evidence="2">
    <name type="scientific">Neobacillus citreus</name>
    <dbReference type="NCBI Taxonomy" id="2833578"/>
    <lineage>
        <taxon>Bacteria</taxon>
        <taxon>Bacillati</taxon>
        <taxon>Bacillota</taxon>
        <taxon>Bacilli</taxon>
        <taxon>Bacillales</taxon>
        <taxon>Bacillaceae</taxon>
        <taxon>Neobacillus</taxon>
    </lineage>
</organism>
<dbReference type="AlphaFoldDB" id="A0A942T7R2"/>
<name>A0A942T7R2_9BACI</name>
<dbReference type="InterPro" id="IPR050276">
    <property type="entry name" value="MshD_Acetyltransferase"/>
</dbReference>
<dbReference type="Pfam" id="PF00583">
    <property type="entry name" value="Acetyltransf_1"/>
    <property type="match status" value="1"/>
</dbReference>
<evidence type="ECO:0000259" key="1">
    <source>
        <dbReference type="PROSITE" id="PS51186"/>
    </source>
</evidence>
<dbReference type="RefSeq" id="WP_213146405.1">
    <property type="nucleotide sequence ID" value="NZ_JAGYPE020000079.1"/>
</dbReference>
<dbReference type="PROSITE" id="PS51186">
    <property type="entry name" value="GNAT"/>
    <property type="match status" value="1"/>
</dbReference>
<dbReference type="CDD" id="cd04301">
    <property type="entry name" value="NAT_SF"/>
    <property type="match status" value="1"/>
</dbReference>
<evidence type="ECO:0000313" key="2">
    <source>
        <dbReference type="EMBL" id="MBS4186613.1"/>
    </source>
</evidence>
<dbReference type="GO" id="GO:0016747">
    <property type="term" value="F:acyltransferase activity, transferring groups other than amino-acyl groups"/>
    <property type="evidence" value="ECO:0007669"/>
    <property type="project" value="InterPro"/>
</dbReference>
<protein>
    <submittedName>
        <fullName evidence="2">GNAT family N-acetyltransferase</fullName>
    </submittedName>
</protein>
<dbReference type="Gene3D" id="3.40.630.30">
    <property type="match status" value="1"/>
</dbReference>
<proteinExistence type="predicted"/>
<dbReference type="Proteomes" id="UP000677265">
    <property type="component" value="Unassembled WGS sequence"/>
</dbReference>
<comment type="caution">
    <text evidence="2">The sequence shown here is derived from an EMBL/GenBank/DDBJ whole genome shotgun (WGS) entry which is preliminary data.</text>
</comment>
<dbReference type="PANTHER" id="PTHR43617">
    <property type="entry name" value="L-AMINO ACID N-ACETYLTRANSFERASE"/>
    <property type="match status" value="1"/>
</dbReference>